<dbReference type="GO" id="GO:0008818">
    <property type="term" value="F:cobalamin 5'-phosphate synthase activity"/>
    <property type="evidence" value="ECO:0007669"/>
    <property type="project" value="UniProtKB-UniRule"/>
</dbReference>
<comment type="caution">
    <text evidence="20">The sequence shown here is derived from an EMBL/GenBank/DDBJ whole genome shotgun (WGS) entry which is preliminary data.</text>
</comment>
<feature type="transmembrane region" description="Helical" evidence="19">
    <location>
        <begin position="39"/>
        <end position="72"/>
    </location>
</feature>
<accession>A0A368VSG6</accession>
<evidence type="ECO:0000256" key="7">
    <source>
        <dbReference type="ARBA" id="ARBA00022475"/>
    </source>
</evidence>
<feature type="transmembrane region" description="Helical" evidence="19">
    <location>
        <begin position="109"/>
        <end position="128"/>
    </location>
</feature>
<keyword evidence="12 19" id="KW-1133">Transmembrane helix</keyword>
<comment type="subcellular location">
    <subcellularLocation>
        <location evidence="2 19">Cell membrane</location>
        <topology evidence="2 19">Multi-pass membrane protein</topology>
    </subcellularLocation>
</comment>
<feature type="transmembrane region" description="Helical" evidence="19">
    <location>
        <begin position="195"/>
        <end position="213"/>
    </location>
</feature>
<comment type="function">
    <text evidence="14 19">Joins adenosylcobinamide-GDP and alpha-ribazole to generate adenosylcobalamin (Ado-cobalamin). Also synthesizes adenosylcobalamin 5'-phosphate from adenosylcobinamide-GDP and alpha-ribazole 5'-phosphate.</text>
</comment>
<dbReference type="GO" id="GO:0009236">
    <property type="term" value="P:cobalamin biosynthetic process"/>
    <property type="evidence" value="ECO:0007669"/>
    <property type="project" value="UniProtKB-UniRule"/>
</dbReference>
<keyword evidence="13 19" id="KW-0472">Membrane</keyword>
<evidence type="ECO:0000256" key="6">
    <source>
        <dbReference type="ARBA" id="ARBA00015850"/>
    </source>
</evidence>
<evidence type="ECO:0000256" key="4">
    <source>
        <dbReference type="ARBA" id="ARBA00010561"/>
    </source>
</evidence>
<dbReference type="UniPathway" id="UPA00148">
    <property type="reaction ID" value="UER00238"/>
</dbReference>
<keyword evidence="10 19" id="KW-0812">Transmembrane</keyword>
<evidence type="ECO:0000256" key="1">
    <source>
        <dbReference type="ARBA" id="ARBA00001946"/>
    </source>
</evidence>
<feature type="transmembrane region" description="Helical" evidence="19">
    <location>
        <begin position="164"/>
        <end position="183"/>
    </location>
</feature>
<proteinExistence type="inferred from homology"/>
<evidence type="ECO:0000313" key="20">
    <source>
        <dbReference type="EMBL" id="RCW44075.1"/>
    </source>
</evidence>
<protein>
    <recommendedName>
        <fullName evidence="6 19">Adenosylcobinamide-GDP ribazoletransferase</fullName>
        <ecNumber evidence="5 19">2.7.8.26</ecNumber>
    </recommendedName>
    <alternativeName>
        <fullName evidence="16 19">Cobalamin synthase</fullName>
    </alternativeName>
    <alternativeName>
        <fullName evidence="15 19">Cobalamin-5'-phosphate synthase</fullName>
    </alternativeName>
</protein>
<dbReference type="OrthoDB" id="9794223at2"/>
<evidence type="ECO:0000256" key="9">
    <source>
        <dbReference type="ARBA" id="ARBA00022679"/>
    </source>
</evidence>
<comment type="similarity">
    <text evidence="4 19">Belongs to the CobS family.</text>
</comment>
<gene>
    <name evidence="19" type="primary">cobS</name>
    <name evidence="20" type="ORF">DFQ14_105220</name>
</gene>
<dbReference type="HAMAP" id="MF_00719">
    <property type="entry name" value="CobS"/>
    <property type="match status" value="1"/>
</dbReference>
<evidence type="ECO:0000256" key="11">
    <source>
        <dbReference type="ARBA" id="ARBA00022842"/>
    </source>
</evidence>
<dbReference type="EC" id="2.7.8.26" evidence="5 19"/>
<dbReference type="Proteomes" id="UP000253495">
    <property type="component" value="Unassembled WGS sequence"/>
</dbReference>
<sequence>MDGFRLALSLLSVVPVRVGTVDARTGRRAIGVAPLVGALLGAFAALLLWALTALSAPALLAGLITVGALVLATRGMHIDGLADTVDGLGCYGPPERALSVMRDGSTGPFAVAALILVLAIQVVGLSDLARAGDWAAVVLAWSVGRAAFVLCCRRGVPAARPEGLGALVAGSQPAWVVFVWWGVLAALGAFATGGAWWIGVLAVLLTGAALLVFTGHVRRRFGGITGDVLGASGELSTTAVLAVCTLA</sequence>
<dbReference type="PANTHER" id="PTHR34148:SF1">
    <property type="entry name" value="ADENOSYLCOBINAMIDE-GDP RIBAZOLETRANSFERASE"/>
    <property type="match status" value="1"/>
</dbReference>
<evidence type="ECO:0000256" key="19">
    <source>
        <dbReference type="HAMAP-Rule" id="MF_00719"/>
    </source>
</evidence>
<comment type="cofactor">
    <cofactor evidence="1 19">
        <name>Mg(2+)</name>
        <dbReference type="ChEBI" id="CHEBI:18420"/>
    </cofactor>
</comment>
<comment type="catalytic activity">
    <reaction evidence="18 19">
        <text>alpha-ribazole 5'-phosphate + adenosylcob(III)inamide-GDP = adenosylcob(III)alamin 5'-phosphate + GMP + H(+)</text>
        <dbReference type="Rhea" id="RHEA:23560"/>
        <dbReference type="ChEBI" id="CHEBI:15378"/>
        <dbReference type="ChEBI" id="CHEBI:57918"/>
        <dbReference type="ChEBI" id="CHEBI:58115"/>
        <dbReference type="ChEBI" id="CHEBI:60487"/>
        <dbReference type="ChEBI" id="CHEBI:60493"/>
        <dbReference type="EC" id="2.7.8.26"/>
    </reaction>
</comment>
<reference evidence="20 21" key="1">
    <citation type="submission" date="2018-07" db="EMBL/GenBank/DDBJ databases">
        <title>Genomic Encyclopedia of Type Strains, Phase III (KMG-III): the genomes of soil and plant-associated and newly described type strains.</title>
        <authorList>
            <person name="Whitman W."/>
        </authorList>
    </citation>
    <scope>NUCLEOTIDE SEQUENCE [LARGE SCALE GENOMIC DNA]</scope>
    <source>
        <strain evidence="20 21">CECT 8575</strain>
    </source>
</reference>
<dbReference type="EMBL" id="QPJC01000005">
    <property type="protein sequence ID" value="RCW44075.1"/>
    <property type="molecule type" value="Genomic_DNA"/>
</dbReference>
<evidence type="ECO:0000256" key="2">
    <source>
        <dbReference type="ARBA" id="ARBA00004651"/>
    </source>
</evidence>
<dbReference type="NCBIfam" id="TIGR00317">
    <property type="entry name" value="cobS"/>
    <property type="match status" value="1"/>
</dbReference>
<evidence type="ECO:0000256" key="17">
    <source>
        <dbReference type="ARBA" id="ARBA00048623"/>
    </source>
</evidence>
<dbReference type="PANTHER" id="PTHR34148">
    <property type="entry name" value="ADENOSYLCOBINAMIDE-GDP RIBAZOLETRANSFERASE"/>
    <property type="match status" value="1"/>
</dbReference>
<dbReference type="GO" id="GO:0005886">
    <property type="term" value="C:plasma membrane"/>
    <property type="evidence" value="ECO:0007669"/>
    <property type="project" value="UniProtKB-SubCell"/>
</dbReference>
<evidence type="ECO:0000256" key="12">
    <source>
        <dbReference type="ARBA" id="ARBA00022989"/>
    </source>
</evidence>
<name>A0A368VSG6_9ACTN</name>
<evidence type="ECO:0000256" key="16">
    <source>
        <dbReference type="ARBA" id="ARBA00032853"/>
    </source>
</evidence>
<organism evidence="20 21">
    <name type="scientific">Halopolyspora algeriensis</name>
    <dbReference type="NCBI Taxonomy" id="1500506"/>
    <lineage>
        <taxon>Bacteria</taxon>
        <taxon>Bacillati</taxon>
        <taxon>Actinomycetota</taxon>
        <taxon>Actinomycetes</taxon>
        <taxon>Actinomycetes incertae sedis</taxon>
        <taxon>Halopolyspora</taxon>
    </lineage>
</organism>
<evidence type="ECO:0000256" key="13">
    <source>
        <dbReference type="ARBA" id="ARBA00023136"/>
    </source>
</evidence>
<keyword evidence="7 19" id="KW-1003">Cell membrane</keyword>
<comment type="pathway">
    <text evidence="3 19">Cofactor biosynthesis; adenosylcobalamin biosynthesis; adenosylcobalamin from cob(II)yrinate a,c-diamide: step 7/7.</text>
</comment>
<comment type="catalytic activity">
    <reaction evidence="17 19">
        <text>alpha-ribazole + adenosylcob(III)inamide-GDP = adenosylcob(III)alamin + GMP + H(+)</text>
        <dbReference type="Rhea" id="RHEA:16049"/>
        <dbReference type="ChEBI" id="CHEBI:10329"/>
        <dbReference type="ChEBI" id="CHEBI:15378"/>
        <dbReference type="ChEBI" id="CHEBI:18408"/>
        <dbReference type="ChEBI" id="CHEBI:58115"/>
        <dbReference type="ChEBI" id="CHEBI:60487"/>
        <dbReference type="EC" id="2.7.8.26"/>
    </reaction>
</comment>
<keyword evidence="8 19" id="KW-0169">Cobalamin biosynthesis</keyword>
<evidence type="ECO:0000256" key="3">
    <source>
        <dbReference type="ARBA" id="ARBA00004663"/>
    </source>
</evidence>
<keyword evidence="9 19" id="KW-0808">Transferase</keyword>
<dbReference type="RefSeq" id="WP_114453064.1">
    <property type="nucleotide sequence ID" value="NZ_QPJC01000005.1"/>
</dbReference>
<evidence type="ECO:0000256" key="14">
    <source>
        <dbReference type="ARBA" id="ARBA00025228"/>
    </source>
</evidence>
<evidence type="ECO:0000256" key="10">
    <source>
        <dbReference type="ARBA" id="ARBA00022692"/>
    </source>
</evidence>
<dbReference type="Pfam" id="PF02654">
    <property type="entry name" value="CobS"/>
    <property type="match status" value="1"/>
</dbReference>
<keyword evidence="21" id="KW-1185">Reference proteome</keyword>
<evidence type="ECO:0000256" key="15">
    <source>
        <dbReference type="ARBA" id="ARBA00032605"/>
    </source>
</evidence>
<evidence type="ECO:0000256" key="8">
    <source>
        <dbReference type="ARBA" id="ARBA00022573"/>
    </source>
</evidence>
<evidence type="ECO:0000313" key="21">
    <source>
        <dbReference type="Proteomes" id="UP000253495"/>
    </source>
</evidence>
<evidence type="ECO:0000256" key="18">
    <source>
        <dbReference type="ARBA" id="ARBA00049504"/>
    </source>
</evidence>
<dbReference type="AlphaFoldDB" id="A0A368VSG6"/>
<dbReference type="GO" id="GO:0051073">
    <property type="term" value="F:adenosylcobinamide-GDP ribazoletransferase activity"/>
    <property type="evidence" value="ECO:0007669"/>
    <property type="project" value="UniProtKB-UniRule"/>
</dbReference>
<dbReference type="InterPro" id="IPR003805">
    <property type="entry name" value="CobS"/>
</dbReference>
<evidence type="ECO:0000256" key="5">
    <source>
        <dbReference type="ARBA" id="ARBA00013200"/>
    </source>
</evidence>
<keyword evidence="11 19" id="KW-0460">Magnesium</keyword>